<organism evidence="1 2">
    <name type="scientific">Bifidobacterium magnum</name>
    <dbReference type="NCBI Taxonomy" id="1692"/>
    <lineage>
        <taxon>Bacteria</taxon>
        <taxon>Bacillati</taxon>
        <taxon>Actinomycetota</taxon>
        <taxon>Actinomycetes</taxon>
        <taxon>Bifidobacteriales</taxon>
        <taxon>Bifidobacteriaceae</taxon>
        <taxon>Bifidobacterium</taxon>
    </lineage>
</organism>
<protein>
    <submittedName>
        <fullName evidence="1">Uncharacterized protein</fullName>
    </submittedName>
</protein>
<evidence type="ECO:0000313" key="2">
    <source>
        <dbReference type="Proteomes" id="UP000029052"/>
    </source>
</evidence>
<keyword evidence="2" id="KW-1185">Reference proteome</keyword>
<sequence length="69" mass="7937">MDLETEHQAIDDIKRWIIADRSISRLEGALQVVADTESDTDLGRDCLRAINTINMLKTHLNIIRIDLNY</sequence>
<dbReference type="Proteomes" id="UP000029052">
    <property type="component" value="Unassembled WGS sequence"/>
</dbReference>
<dbReference type="RefSeq" id="WP_022860397.1">
    <property type="nucleotide sequence ID" value="NZ_JGZB01000009.1"/>
</dbReference>
<accession>A0A087B9P6</accession>
<dbReference type="AlphaFoldDB" id="A0A087B9P6"/>
<gene>
    <name evidence="1" type="ORF">BMAGN_1556</name>
</gene>
<evidence type="ECO:0000313" key="1">
    <source>
        <dbReference type="EMBL" id="KFI67746.1"/>
    </source>
</evidence>
<dbReference type="EMBL" id="JGZB01000009">
    <property type="protein sequence ID" value="KFI67746.1"/>
    <property type="molecule type" value="Genomic_DNA"/>
</dbReference>
<reference evidence="1 2" key="1">
    <citation type="submission" date="2014-03" db="EMBL/GenBank/DDBJ databases">
        <title>Genomics of Bifidobacteria.</title>
        <authorList>
            <person name="Ventura M."/>
            <person name="Milani C."/>
            <person name="Lugli G.A."/>
        </authorList>
    </citation>
    <scope>NUCLEOTIDE SEQUENCE [LARGE SCALE GENOMIC DNA]</scope>
    <source>
        <strain evidence="1 2">LMG 11591</strain>
    </source>
</reference>
<comment type="caution">
    <text evidence="1">The sequence shown here is derived from an EMBL/GenBank/DDBJ whole genome shotgun (WGS) entry which is preliminary data.</text>
</comment>
<proteinExistence type="predicted"/>
<name>A0A087B9P6_9BIFI</name>
<dbReference type="STRING" id="1692.BMAGN_1556"/>